<proteinExistence type="inferred from homology"/>
<accession>A0A210PSN7</accession>
<evidence type="ECO:0000259" key="8">
    <source>
        <dbReference type="Pfam" id="PF08806"/>
    </source>
</evidence>
<dbReference type="InterPro" id="IPR014912">
    <property type="entry name" value="Sep15_SelM_dom"/>
</dbReference>
<feature type="signal peptide" evidence="7">
    <location>
        <begin position="1"/>
        <end position="23"/>
    </location>
</feature>
<dbReference type="AlphaFoldDB" id="A0A210PSN7"/>
<dbReference type="GO" id="GO:0005788">
    <property type="term" value="C:endoplasmic reticulum lumen"/>
    <property type="evidence" value="ECO:0007669"/>
    <property type="project" value="UniProtKB-SubCell"/>
</dbReference>
<keyword evidence="4" id="KW-0256">Endoplasmic reticulum</keyword>
<dbReference type="GO" id="GO:0016491">
    <property type="term" value="F:oxidoreductase activity"/>
    <property type="evidence" value="ECO:0007669"/>
    <property type="project" value="TreeGrafter"/>
</dbReference>
<keyword evidence="5" id="KW-0712">Selenocysteine</keyword>
<evidence type="ECO:0000256" key="1">
    <source>
        <dbReference type="ARBA" id="ARBA00004319"/>
    </source>
</evidence>
<comment type="similarity">
    <text evidence="2">Belongs to the selenoprotein M/F family.</text>
</comment>
<keyword evidence="10" id="KW-1185">Reference proteome</keyword>
<evidence type="ECO:0000256" key="4">
    <source>
        <dbReference type="ARBA" id="ARBA00022824"/>
    </source>
</evidence>
<evidence type="ECO:0000313" key="10">
    <source>
        <dbReference type="Proteomes" id="UP000242188"/>
    </source>
</evidence>
<organism evidence="9 10">
    <name type="scientific">Mizuhopecten yessoensis</name>
    <name type="common">Japanese scallop</name>
    <name type="synonym">Patinopecten yessoensis</name>
    <dbReference type="NCBI Taxonomy" id="6573"/>
    <lineage>
        <taxon>Eukaryota</taxon>
        <taxon>Metazoa</taxon>
        <taxon>Spiralia</taxon>
        <taxon>Lophotrochozoa</taxon>
        <taxon>Mollusca</taxon>
        <taxon>Bivalvia</taxon>
        <taxon>Autobranchia</taxon>
        <taxon>Pteriomorphia</taxon>
        <taxon>Pectinida</taxon>
        <taxon>Pectinoidea</taxon>
        <taxon>Pectinidae</taxon>
        <taxon>Mizuhopecten</taxon>
    </lineage>
</organism>
<evidence type="ECO:0000256" key="7">
    <source>
        <dbReference type="SAM" id="SignalP"/>
    </source>
</evidence>
<protein>
    <recommendedName>
        <fullName evidence="6">Selenoprotein F</fullName>
    </recommendedName>
</protein>
<dbReference type="Proteomes" id="UP000242188">
    <property type="component" value="Unassembled WGS sequence"/>
</dbReference>
<dbReference type="OrthoDB" id="1910009at2759"/>
<evidence type="ECO:0000256" key="3">
    <source>
        <dbReference type="ARBA" id="ARBA00022729"/>
    </source>
</evidence>
<dbReference type="SUPFAM" id="SSF52833">
    <property type="entry name" value="Thioredoxin-like"/>
    <property type="match status" value="1"/>
</dbReference>
<dbReference type="Gene3D" id="3.40.30.50">
    <property type="entry name" value="Sep15/SelM thioredoxin-like domain, active-site redox motif"/>
    <property type="match status" value="1"/>
</dbReference>
<keyword evidence="3 7" id="KW-0732">Signal</keyword>
<dbReference type="InterPro" id="IPR036249">
    <property type="entry name" value="Thioredoxin-like_sf"/>
</dbReference>
<comment type="subcellular location">
    <subcellularLocation>
        <location evidence="1">Endoplasmic reticulum lumen</location>
    </subcellularLocation>
</comment>
<sequence length="155" mass="17591">MADPLCLLSLVFVLLLYFDRGKCSLTLEKCNELGFNTGLMCSMCRELGEFNLNPLEESCLACCDEDSDSGSDLKTFPFAELHHIDMVPNVEGDLYPAFVKSDRVKQFPGLNVRYVRGADPIIKLLNEKRDVVETLGIDKWNTDSVEAFFKERLRK</sequence>
<reference evidence="9 10" key="1">
    <citation type="journal article" date="2017" name="Nat. Ecol. Evol.">
        <title>Scallop genome provides insights into evolution of bilaterian karyotype and development.</title>
        <authorList>
            <person name="Wang S."/>
            <person name="Zhang J."/>
            <person name="Jiao W."/>
            <person name="Li J."/>
            <person name="Xun X."/>
            <person name="Sun Y."/>
            <person name="Guo X."/>
            <person name="Huan P."/>
            <person name="Dong B."/>
            <person name="Zhang L."/>
            <person name="Hu X."/>
            <person name="Sun X."/>
            <person name="Wang J."/>
            <person name="Zhao C."/>
            <person name="Wang Y."/>
            <person name="Wang D."/>
            <person name="Huang X."/>
            <person name="Wang R."/>
            <person name="Lv J."/>
            <person name="Li Y."/>
            <person name="Zhang Z."/>
            <person name="Liu B."/>
            <person name="Lu W."/>
            <person name="Hui Y."/>
            <person name="Liang J."/>
            <person name="Zhou Z."/>
            <person name="Hou R."/>
            <person name="Li X."/>
            <person name="Liu Y."/>
            <person name="Li H."/>
            <person name="Ning X."/>
            <person name="Lin Y."/>
            <person name="Zhao L."/>
            <person name="Xing Q."/>
            <person name="Dou J."/>
            <person name="Li Y."/>
            <person name="Mao J."/>
            <person name="Guo H."/>
            <person name="Dou H."/>
            <person name="Li T."/>
            <person name="Mu C."/>
            <person name="Jiang W."/>
            <person name="Fu Q."/>
            <person name="Fu X."/>
            <person name="Miao Y."/>
            <person name="Liu J."/>
            <person name="Yu Q."/>
            <person name="Li R."/>
            <person name="Liao H."/>
            <person name="Li X."/>
            <person name="Kong Y."/>
            <person name="Jiang Z."/>
            <person name="Chourrout D."/>
            <person name="Li R."/>
            <person name="Bao Z."/>
        </authorList>
    </citation>
    <scope>NUCLEOTIDE SEQUENCE [LARGE SCALE GENOMIC DNA]</scope>
    <source>
        <strain evidence="9 10">PY_sf001</strain>
    </source>
</reference>
<dbReference type="Pfam" id="PF08806">
    <property type="entry name" value="Sep15_SelM"/>
    <property type="match status" value="1"/>
</dbReference>
<evidence type="ECO:0000313" key="9">
    <source>
        <dbReference type="EMBL" id="OWF39495.1"/>
    </source>
</evidence>
<dbReference type="PANTHER" id="PTHR13077">
    <property type="entry name" value="SELENOPROTEIN F"/>
    <property type="match status" value="1"/>
</dbReference>
<dbReference type="STRING" id="6573.A0A210PSN7"/>
<comment type="caution">
    <text evidence="9">The sequence shown here is derived from an EMBL/GenBank/DDBJ whole genome shotgun (WGS) entry which is preliminary data.</text>
</comment>
<name>A0A210PSN7_MIZYE</name>
<feature type="domain" description="Selenoprotein F/M" evidence="8">
    <location>
        <begin position="97"/>
        <end position="153"/>
    </location>
</feature>
<evidence type="ECO:0000256" key="6">
    <source>
        <dbReference type="ARBA" id="ARBA00040775"/>
    </source>
</evidence>
<evidence type="ECO:0000256" key="5">
    <source>
        <dbReference type="ARBA" id="ARBA00022933"/>
    </source>
</evidence>
<dbReference type="InterPro" id="IPR038219">
    <property type="entry name" value="Sep15/SelM_sf"/>
</dbReference>
<dbReference type="PANTHER" id="PTHR13077:SF6">
    <property type="entry name" value="SELENOPROTEIN F"/>
    <property type="match status" value="1"/>
</dbReference>
<evidence type="ECO:0000256" key="2">
    <source>
        <dbReference type="ARBA" id="ARBA00005742"/>
    </source>
</evidence>
<gene>
    <name evidence="9" type="ORF">KP79_PYT03708</name>
</gene>
<dbReference type="InterPro" id="IPR039992">
    <property type="entry name" value="Sep15_SelM"/>
</dbReference>
<feature type="chain" id="PRO_5013075159" description="Selenoprotein F" evidence="7">
    <location>
        <begin position="24"/>
        <end position="155"/>
    </location>
</feature>
<dbReference type="EMBL" id="NEDP02005524">
    <property type="protein sequence ID" value="OWF39495.1"/>
    <property type="molecule type" value="Genomic_DNA"/>
</dbReference>